<dbReference type="EMBL" id="CP018799">
    <property type="protein sequence ID" value="ATX80203.1"/>
    <property type="molecule type" value="Genomic_DNA"/>
</dbReference>
<reference evidence="1 2" key="1">
    <citation type="submission" date="2016-12" db="EMBL/GenBank/DDBJ databases">
        <title>Isolation and genomic insights into novel planktonic Zetaproteobacteria from stratified waters of the Chesapeake Bay.</title>
        <authorList>
            <person name="McAllister S.M."/>
            <person name="Kato S."/>
            <person name="Chan C.S."/>
            <person name="Chiu B.K."/>
            <person name="Field E.K."/>
        </authorList>
    </citation>
    <scope>NUCLEOTIDE SEQUENCE [LARGE SCALE GENOMIC DNA]</scope>
    <source>
        <strain evidence="1 2">CP-5</strain>
    </source>
</reference>
<dbReference type="Proteomes" id="UP000231701">
    <property type="component" value="Chromosome"/>
</dbReference>
<protein>
    <submittedName>
        <fullName evidence="1">Uncharacterized protein</fullName>
    </submittedName>
</protein>
<dbReference type="AlphaFoldDB" id="A0A2K8KZ40"/>
<sequence length="55" mass="6282">MFNEDQKRPKEELDLPKMMKVIAMMNPHIAHSEIAFLMGIDTDLGCENRAVLGHD</sequence>
<gene>
    <name evidence="1" type="ORF">Ga0123461_1790</name>
</gene>
<proteinExistence type="predicted"/>
<dbReference type="RefSeq" id="WP_157819298.1">
    <property type="nucleotide sequence ID" value="NZ_CP018799.1"/>
</dbReference>
<evidence type="ECO:0000313" key="2">
    <source>
        <dbReference type="Proteomes" id="UP000231701"/>
    </source>
</evidence>
<organism evidence="1 2">
    <name type="scientific">Mariprofundus aestuarium</name>
    <dbReference type="NCBI Taxonomy" id="1921086"/>
    <lineage>
        <taxon>Bacteria</taxon>
        <taxon>Pseudomonadati</taxon>
        <taxon>Pseudomonadota</taxon>
        <taxon>Candidatius Mariprofundia</taxon>
        <taxon>Mariprofundales</taxon>
        <taxon>Mariprofundaceae</taxon>
        <taxon>Mariprofundus</taxon>
    </lineage>
</organism>
<accession>A0A2K8KZ40</accession>
<name>A0A2K8KZ40_MARES</name>
<evidence type="ECO:0000313" key="1">
    <source>
        <dbReference type="EMBL" id="ATX80203.1"/>
    </source>
</evidence>
<keyword evidence="2" id="KW-1185">Reference proteome</keyword>
<dbReference type="KEGG" id="maes:Ga0123461_1790"/>